<keyword evidence="6 11" id="KW-0862">Zinc</keyword>
<keyword evidence="4" id="KW-0597">Phosphoprotein</keyword>
<keyword evidence="15" id="KW-1185">Reference proteome</keyword>
<keyword evidence="8" id="KW-0560">Oxidoreductase</keyword>
<evidence type="ECO:0000256" key="9">
    <source>
        <dbReference type="ARBA" id="ARBA00024074"/>
    </source>
</evidence>
<evidence type="ECO:0000256" key="7">
    <source>
        <dbReference type="ARBA" id="ARBA00022857"/>
    </source>
</evidence>
<reference evidence="14 15" key="1">
    <citation type="submission" date="2015-08" db="EMBL/GenBank/DDBJ databases">
        <title>Genome sequencing of Penicillium nordicum.</title>
        <authorList>
            <person name="Nguyen H.D."/>
            <person name="Seifert K.A."/>
        </authorList>
    </citation>
    <scope>NUCLEOTIDE SEQUENCE [LARGE SCALE GENOMIC DNA]</scope>
    <source>
        <strain evidence="14 15">DAOMC 185683</strain>
    </source>
</reference>
<evidence type="ECO:0000313" key="14">
    <source>
        <dbReference type="EMBL" id="KOS47978.1"/>
    </source>
</evidence>
<dbReference type="SUPFAM" id="SSF50129">
    <property type="entry name" value="GroES-like"/>
    <property type="match status" value="1"/>
</dbReference>
<dbReference type="PROSITE" id="PS00059">
    <property type="entry name" value="ADH_ZINC"/>
    <property type="match status" value="1"/>
</dbReference>
<feature type="domain" description="Alcohol dehydrogenase-like N-terminal" evidence="13">
    <location>
        <begin position="33"/>
        <end position="150"/>
    </location>
</feature>
<evidence type="ECO:0000259" key="12">
    <source>
        <dbReference type="Pfam" id="PF00107"/>
    </source>
</evidence>
<comment type="caution">
    <text evidence="14">The sequence shown here is derived from an EMBL/GenBank/DDBJ whole genome shotgun (WGS) entry which is preliminary data.</text>
</comment>
<evidence type="ECO:0000256" key="6">
    <source>
        <dbReference type="ARBA" id="ARBA00022833"/>
    </source>
</evidence>
<protein>
    <recommendedName>
        <fullName evidence="9">alcohol dehydrogenase (NADP(+))</fullName>
        <ecNumber evidence="9">1.1.1.2</ecNumber>
    </recommendedName>
</protein>
<evidence type="ECO:0000256" key="11">
    <source>
        <dbReference type="RuleBase" id="RU361277"/>
    </source>
</evidence>
<dbReference type="SUPFAM" id="SSF51735">
    <property type="entry name" value="NAD(P)-binding Rossmann-fold domains"/>
    <property type="match status" value="1"/>
</dbReference>
<dbReference type="InterPro" id="IPR002328">
    <property type="entry name" value="ADH_Zn_CS"/>
</dbReference>
<organism evidence="14 15">
    <name type="scientific">Penicillium nordicum</name>
    <dbReference type="NCBI Taxonomy" id="229535"/>
    <lineage>
        <taxon>Eukaryota</taxon>
        <taxon>Fungi</taxon>
        <taxon>Dikarya</taxon>
        <taxon>Ascomycota</taxon>
        <taxon>Pezizomycotina</taxon>
        <taxon>Eurotiomycetes</taxon>
        <taxon>Eurotiomycetidae</taxon>
        <taxon>Eurotiales</taxon>
        <taxon>Aspergillaceae</taxon>
        <taxon>Penicillium</taxon>
    </lineage>
</organism>
<dbReference type="FunFam" id="3.40.50.720:FF:000158">
    <property type="entry name" value="Zinc-binding alcohol dehydrogenase"/>
    <property type="match status" value="1"/>
</dbReference>
<comment type="catalytic activity">
    <reaction evidence="10">
        <text>a primary alcohol + NADP(+) = an aldehyde + NADPH + H(+)</text>
        <dbReference type="Rhea" id="RHEA:15937"/>
        <dbReference type="ChEBI" id="CHEBI:15378"/>
        <dbReference type="ChEBI" id="CHEBI:15734"/>
        <dbReference type="ChEBI" id="CHEBI:17478"/>
        <dbReference type="ChEBI" id="CHEBI:57783"/>
        <dbReference type="ChEBI" id="CHEBI:58349"/>
        <dbReference type="EC" id="1.1.1.2"/>
    </reaction>
    <physiologicalReaction direction="left-to-right" evidence="10">
        <dbReference type="Rhea" id="RHEA:15938"/>
    </physiologicalReaction>
    <physiologicalReaction direction="right-to-left" evidence="10">
        <dbReference type="Rhea" id="RHEA:15939"/>
    </physiologicalReaction>
</comment>
<name>A0A0M8P9L4_9EURO</name>
<feature type="domain" description="Alcohol dehydrogenase-like C-terminal" evidence="12">
    <location>
        <begin position="189"/>
        <end position="314"/>
    </location>
</feature>
<dbReference type="EMBL" id="LHQQ01000010">
    <property type="protein sequence ID" value="KOS47978.1"/>
    <property type="molecule type" value="Genomic_DNA"/>
</dbReference>
<dbReference type="Pfam" id="PF08240">
    <property type="entry name" value="ADH_N"/>
    <property type="match status" value="1"/>
</dbReference>
<dbReference type="PANTHER" id="PTHR42683">
    <property type="entry name" value="ALDEHYDE REDUCTASE"/>
    <property type="match status" value="1"/>
</dbReference>
<keyword evidence="5 11" id="KW-0479">Metal-binding</keyword>
<sequence length="368" mass="40536">MVYPDTFEGFIVESHSEWSDFKKRPFKPKTFESHDVDVEIEACGVCGSDVHTLTGGWGQANFPLCVGHEVVGTVVNIGNEVTTVRLGDRVGVGAQVWACLKCKVCKAGQENYCPHQVDTYNAKYPNKEEAQGGYASHIRAHEYFVFNIPDNIPSELAAPMMCAGLTSYSPLVRAGCGPGKKVAILGIGGLGHFGILFAAALGAETYAISHSPHKEADARKLGAREFICTKDSDWSKPWQYTFDFILNTADMTNTFNLKDYMSTLAINGTFHHVGLPDKPLPEMKAQDFCPNGAAMSGSHIGNREEAVAMLQLASEQNIKSWVETIDIGEIGCKEAVQRVKRNDVKYRFTLVNYKEAFRVCIARDQHLT</sequence>
<dbReference type="Gene3D" id="3.40.50.720">
    <property type="entry name" value="NAD(P)-binding Rossmann-like Domain"/>
    <property type="match status" value="1"/>
</dbReference>
<dbReference type="OrthoDB" id="1879366at2759"/>
<keyword evidence="7" id="KW-0521">NADP</keyword>
<evidence type="ECO:0000256" key="10">
    <source>
        <dbReference type="ARBA" id="ARBA00050997"/>
    </source>
</evidence>
<evidence type="ECO:0000256" key="5">
    <source>
        <dbReference type="ARBA" id="ARBA00022723"/>
    </source>
</evidence>
<dbReference type="AlphaFoldDB" id="A0A0M8P9L4"/>
<dbReference type="Pfam" id="PF00107">
    <property type="entry name" value="ADH_zinc_N"/>
    <property type="match status" value="1"/>
</dbReference>
<dbReference type="Gene3D" id="3.90.180.10">
    <property type="entry name" value="Medium-chain alcohol dehydrogenases, catalytic domain"/>
    <property type="match status" value="1"/>
</dbReference>
<dbReference type="InterPro" id="IPR013154">
    <property type="entry name" value="ADH-like_N"/>
</dbReference>
<evidence type="ECO:0000256" key="1">
    <source>
        <dbReference type="ARBA" id="ARBA00001947"/>
    </source>
</evidence>
<dbReference type="InterPro" id="IPR011032">
    <property type="entry name" value="GroES-like_sf"/>
</dbReference>
<comment type="subunit">
    <text evidence="3">Homodimer.</text>
</comment>
<dbReference type="Proteomes" id="UP000037696">
    <property type="component" value="Unassembled WGS sequence"/>
</dbReference>
<proteinExistence type="inferred from homology"/>
<comment type="similarity">
    <text evidence="2 11">Belongs to the zinc-containing alcohol dehydrogenase family.</text>
</comment>
<evidence type="ECO:0000313" key="15">
    <source>
        <dbReference type="Proteomes" id="UP000037696"/>
    </source>
</evidence>
<dbReference type="GO" id="GO:0006066">
    <property type="term" value="P:alcohol metabolic process"/>
    <property type="evidence" value="ECO:0007669"/>
    <property type="project" value="UniProtKB-ARBA"/>
</dbReference>
<dbReference type="STRING" id="229535.A0A0M8P9L4"/>
<evidence type="ECO:0000256" key="4">
    <source>
        <dbReference type="ARBA" id="ARBA00022553"/>
    </source>
</evidence>
<dbReference type="CDD" id="cd05283">
    <property type="entry name" value="CAD1"/>
    <property type="match status" value="1"/>
</dbReference>
<evidence type="ECO:0000256" key="2">
    <source>
        <dbReference type="ARBA" id="ARBA00008072"/>
    </source>
</evidence>
<gene>
    <name evidence="14" type="ORF">ACN38_g1117</name>
</gene>
<evidence type="ECO:0000256" key="3">
    <source>
        <dbReference type="ARBA" id="ARBA00011738"/>
    </source>
</evidence>
<evidence type="ECO:0000256" key="8">
    <source>
        <dbReference type="ARBA" id="ARBA00023002"/>
    </source>
</evidence>
<comment type="cofactor">
    <cofactor evidence="1 11">
        <name>Zn(2+)</name>
        <dbReference type="ChEBI" id="CHEBI:29105"/>
    </cofactor>
</comment>
<dbReference type="EC" id="1.1.1.2" evidence="9"/>
<dbReference type="InterPro" id="IPR047109">
    <property type="entry name" value="CAD-like"/>
</dbReference>
<dbReference type="InterPro" id="IPR013149">
    <property type="entry name" value="ADH-like_C"/>
</dbReference>
<dbReference type="GO" id="GO:0008106">
    <property type="term" value="F:alcohol dehydrogenase (NADP+) activity"/>
    <property type="evidence" value="ECO:0007669"/>
    <property type="project" value="UniProtKB-EC"/>
</dbReference>
<dbReference type="InterPro" id="IPR036291">
    <property type="entry name" value="NAD(P)-bd_dom_sf"/>
</dbReference>
<evidence type="ECO:0000259" key="13">
    <source>
        <dbReference type="Pfam" id="PF08240"/>
    </source>
</evidence>
<accession>A0A0M8P9L4</accession>
<dbReference type="GO" id="GO:0008270">
    <property type="term" value="F:zinc ion binding"/>
    <property type="evidence" value="ECO:0007669"/>
    <property type="project" value="InterPro"/>
</dbReference>